<keyword evidence="7 12" id="KW-0863">Zinc-finger</keyword>
<keyword evidence="10 12" id="KW-0238">DNA-binding</keyword>
<name>A0AA40SMR3_9MICO</name>
<feature type="domain" description="Toprim" evidence="14">
    <location>
        <begin position="258"/>
        <end position="343"/>
    </location>
</feature>
<dbReference type="HAMAP" id="MF_00974">
    <property type="entry name" value="DNA_primase_DnaG"/>
    <property type="match status" value="1"/>
</dbReference>
<evidence type="ECO:0000259" key="14">
    <source>
        <dbReference type="PROSITE" id="PS50880"/>
    </source>
</evidence>
<evidence type="ECO:0000256" key="2">
    <source>
        <dbReference type="ARBA" id="ARBA00022515"/>
    </source>
</evidence>
<dbReference type="GO" id="GO:0006269">
    <property type="term" value="P:DNA replication, synthesis of primer"/>
    <property type="evidence" value="ECO:0007669"/>
    <property type="project" value="UniProtKB-UniRule"/>
</dbReference>
<dbReference type="InterPro" id="IPR002694">
    <property type="entry name" value="Znf_CHC2"/>
</dbReference>
<comment type="caution">
    <text evidence="15">The sequence shown here is derived from an EMBL/GenBank/DDBJ whole genome shotgun (WGS) entry which is preliminary data.</text>
</comment>
<dbReference type="InterPro" id="IPR036977">
    <property type="entry name" value="DNA_primase_Znf_CHC2"/>
</dbReference>
<comment type="function">
    <text evidence="12">RNA polymerase that catalyzes the synthesis of short RNA molecules used as primers for DNA polymerase during DNA replication.</text>
</comment>
<dbReference type="Gene3D" id="3.90.580.10">
    <property type="entry name" value="Zinc finger, CHC2-type domain"/>
    <property type="match status" value="1"/>
</dbReference>
<comment type="cofactor">
    <cofactor evidence="12">
        <name>Zn(2+)</name>
        <dbReference type="ChEBI" id="CHEBI:29105"/>
    </cofactor>
    <text evidence="12">Binds 1 zinc ion per monomer.</text>
</comment>
<evidence type="ECO:0000256" key="10">
    <source>
        <dbReference type="ARBA" id="ARBA00023125"/>
    </source>
</evidence>
<evidence type="ECO:0000256" key="6">
    <source>
        <dbReference type="ARBA" id="ARBA00022723"/>
    </source>
</evidence>
<protein>
    <recommendedName>
        <fullName evidence="12">DNA primase</fullName>
        <ecNumber evidence="12">2.7.7.101</ecNumber>
    </recommendedName>
</protein>
<dbReference type="InterPro" id="IPR013264">
    <property type="entry name" value="DNAG_N"/>
</dbReference>
<evidence type="ECO:0000256" key="11">
    <source>
        <dbReference type="ARBA" id="ARBA00023163"/>
    </source>
</evidence>
<dbReference type="GO" id="GO:0005737">
    <property type="term" value="C:cytoplasm"/>
    <property type="evidence" value="ECO:0007669"/>
    <property type="project" value="TreeGrafter"/>
</dbReference>
<dbReference type="RefSeq" id="WP_183498783.1">
    <property type="nucleotide sequence ID" value="NZ_BAABCO010000001.1"/>
</dbReference>
<evidence type="ECO:0000256" key="12">
    <source>
        <dbReference type="HAMAP-Rule" id="MF_00974"/>
    </source>
</evidence>
<dbReference type="NCBIfam" id="TIGR01391">
    <property type="entry name" value="dnaG"/>
    <property type="match status" value="1"/>
</dbReference>
<keyword evidence="11 12" id="KW-0804">Transcription</keyword>
<dbReference type="InterPro" id="IPR030846">
    <property type="entry name" value="DnaG_bac"/>
</dbReference>
<dbReference type="Pfam" id="PF01807">
    <property type="entry name" value="Zn_ribbon_DnaG"/>
    <property type="match status" value="1"/>
</dbReference>
<dbReference type="GO" id="GO:0008270">
    <property type="term" value="F:zinc ion binding"/>
    <property type="evidence" value="ECO:0007669"/>
    <property type="project" value="UniProtKB-UniRule"/>
</dbReference>
<dbReference type="PROSITE" id="PS50880">
    <property type="entry name" value="TOPRIM"/>
    <property type="match status" value="1"/>
</dbReference>
<dbReference type="CDD" id="cd03364">
    <property type="entry name" value="TOPRIM_DnaG_primases"/>
    <property type="match status" value="1"/>
</dbReference>
<accession>A0AA40SMR3</accession>
<keyword evidence="5 12" id="KW-0235">DNA replication</keyword>
<comment type="similarity">
    <text evidence="12">Belongs to the DnaG primase family.</text>
</comment>
<dbReference type="InterPro" id="IPR050219">
    <property type="entry name" value="DnaG_primase"/>
</dbReference>
<evidence type="ECO:0000256" key="8">
    <source>
        <dbReference type="ARBA" id="ARBA00022833"/>
    </source>
</evidence>
<dbReference type="SMART" id="SM00400">
    <property type="entry name" value="ZnF_CHCC"/>
    <property type="match status" value="1"/>
</dbReference>
<evidence type="ECO:0000256" key="9">
    <source>
        <dbReference type="ARBA" id="ARBA00022842"/>
    </source>
</evidence>
<dbReference type="EMBL" id="JACIFH010000001">
    <property type="protein sequence ID" value="MBB4139085.1"/>
    <property type="molecule type" value="Genomic_DNA"/>
</dbReference>
<keyword evidence="6 12" id="KW-0479">Metal-binding</keyword>
<evidence type="ECO:0000256" key="4">
    <source>
        <dbReference type="ARBA" id="ARBA00022695"/>
    </source>
</evidence>
<dbReference type="PANTHER" id="PTHR30313">
    <property type="entry name" value="DNA PRIMASE"/>
    <property type="match status" value="1"/>
</dbReference>
<evidence type="ECO:0000256" key="5">
    <source>
        <dbReference type="ARBA" id="ARBA00022705"/>
    </source>
</evidence>
<evidence type="ECO:0000256" key="7">
    <source>
        <dbReference type="ARBA" id="ARBA00022771"/>
    </source>
</evidence>
<dbReference type="InterPro" id="IPR006295">
    <property type="entry name" value="DNA_primase_DnaG"/>
</dbReference>
<dbReference type="InterPro" id="IPR006171">
    <property type="entry name" value="TOPRIM_dom"/>
</dbReference>
<proteinExistence type="inferred from homology"/>
<gene>
    <name evidence="12" type="primary">dnaG</name>
    <name evidence="15" type="ORF">BKA10_000879</name>
</gene>
<keyword evidence="4 12" id="KW-0548">Nucleotidyltransferase</keyword>
<keyword evidence="9" id="KW-0460">Magnesium</keyword>
<dbReference type="Pfam" id="PF13662">
    <property type="entry name" value="Toprim_4"/>
    <property type="match status" value="1"/>
</dbReference>
<evidence type="ECO:0000313" key="15">
    <source>
        <dbReference type="EMBL" id="MBB4139085.1"/>
    </source>
</evidence>
<evidence type="ECO:0000256" key="13">
    <source>
        <dbReference type="SAM" id="MobiDB-lite"/>
    </source>
</evidence>
<dbReference type="AlphaFoldDB" id="A0AA40SMR3"/>
<dbReference type="Gene3D" id="3.90.980.10">
    <property type="entry name" value="DNA primase, catalytic core, N-terminal domain"/>
    <property type="match status" value="1"/>
</dbReference>
<keyword evidence="1 12" id="KW-0240">DNA-directed RNA polymerase</keyword>
<dbReference type="InterPro" id="IPR019475">
    <property type="entry name" value="DNA_primase_DnaB-bd"/>
</dbReference>
<keyword evidence="8 12" id="KW-0862">Zinc</keyword>
<dbReference type="Pfam" id="PF10410">
    <property type="entry name" value="DnaB_bind"/>
    <property type="match status" value="1"/>
</dbReference>
<keyword evidence="16" id="KW-1185">Reference proteome</keyword>
<dbReference type="GO" id="GO:0003677">
    <property type="term" value="F:DNA binding"/>
    <property type="evidence" value="ECO:0007669"/>
    <property type="project" value="UniProtKB-KW"/>
</dbReference>
<evidence type="ECO:0000256" key="1">
    <source>
        <dbReference type="ARBA" id="ARBA00022478"/>
    </source>
</evidence>
<dbReference type="Proteomes" id="UP000549113">
    <property type="component" value="Unassembled WGS sequence"/>
</dbReference>
<feature type="zinc finger region" description="CHC2-type" evidence="12">
    <location>
        <begin position="40"/>
        <end position="64"/>
    </location>
</feature>
<comment type="catalytic activity">
    <reaction evidence="12">
        <text>ssDNA + n NTP = ssDNA/pppN(pN)n-1 hybrid + (n-1) diphosphate.</text>
        <dbReference type="EC" id="2.7.7.101"/>
    </reaction>
</comment>
<dbReference type="Pfam" id="PF08275">
    <property type="entry name" value="DNAG_N"/>
    <property type="match status" value="1"/>
</dbReference>
<evidence type="ECO:0000256" key="3">
    <source>
        <dbReference type="ARBA" id="ARBA00022679"/>
    </source>
</evidence>
<keyword evidence="2 12" id="KW-0639">Primosome</keyword>
<organism evidence="15 16">
    <name type="scientific">Microbacterium invictum</name>
    <dbReference type="NCBI Taxonomy" id="515415"/>
    <lineage>
        <taxon>Bacteria</taxon>
        <taxon>Bacillati</taxon>
        <taxon>Actinomycetota</taxon>
        <taxon>Actinomycetes</taxon>
        <taxon>Micrococcales</taxon>
        <taxon>Microbacteriaceae</taxon>
        <taxon>Microbacterium</taxon>
    </lineage>
</organism>
<dbReference type="EC" id="2.7.7.101" evidence="12"/>
<dbReference type="GO" id="GO:1990077">
    <property type="term" value="C:primosome complex"/>
    <property type="evidence" value="ECO:0007669"/>
    <property type="project" value="UniProtKB-KW"/>
</dbReference>
<sequence length="613" mass="66097">MARIRQADVEEVKARTNLADIIGERVALKTAGVGSFKGLCPFHDERSPSFHVRPQVGFYHCFGCGESGDVYSFLRAMDHLSFTEAVERLAGRIGFQLHYEDGAAAPETGGRTRLYQANTAAAEWFRSQLATPEADAGRRFLGERGFDAGAAAHFGIGYAPKGWNGLRDAMRAQGFTDEELLTAGLLSQGQRGGYDRFRGRVVWPIRDITGQTIGFGARRLFEDDQGPKYLNTPETPIYKKSQVLYGLDLAKKAISRGHQVVVVEGYTDVMACHLAGVTTAIATCGTAFGADHITVLRRVMGDDSAAGEVIFTFDPDAAGQKAALRAFGDEKRFAAQTYVAVAPDGLDPCDLRLNRGDAAVRSLIQTKAPMFEFVIDQRLTGFDLATVEGRVGALRAAAPIVADIRDPALRPGYTRVLARKLGMDLGEVTPAVTHAARASRSGARDAEAAASTAPGETTRVTIASLPRTAGVAIERDALMGVLQYGHQVDGDDIDAAMALPMSHPGLDAVRGAIAAQADRTRVGWASAAVEAIREPYRSLGVELLTADFPALTEAEALASTRSLCRRLRVRAVDREKNELLGAIQRVPADSEEGRTVRVALRELDARRRILTED</sequence>
<dbReference type="GO" id="GO:0000428">
    <property type="term" value="C:DNA-directed RNA polymerase complex"/>
    <property type="evidence" value="ECO:0007669"/>
    <property type="project" value="UniProtKB-KW"/>
</dbReference>
<dbReference type="SMART" id="SM00493">
    <property type="entry name" value="TOPRIM"/>
    <property type="match status" value="1"/>
</dbReference>
<dbReference type="SUPFAM" id="SSF57783">
    <property type="entry name" value="Zinc beta-ribbon"/>
    <property type="match status" value="1"/>
</dbReference>
<dbReference type="Gene3D" id="3.40.1360.10">
    <property type="match status" value="1"/>
</dbReference>
<dbReference type="InterPro" id="IPR037068">
    <property type="entry name" value="DNA_primase_core_N_sf"/>
</dbReference>
<dbReference type="SUPFAM" id="SSF56731">
    <property type="entry name" value="DNA primase core"/>
    <property type="match status" value="1"/>
</dbReference>
<dbReference type="GO" id="GO:0003899">
    <property type="term" value="F:DNA-directed RNA polymerase activity"/>
    <property type="evidence" value="ECO:0007669"/>
    <property type="project" value="UniProtKB-UniRule"/>
</dbReference>
<evidence type="ECO:0000313" key="16">
    <source>
        <dbReference type="Proteomes" id="UP000549113"/>
    </source>
</evidence>
<feature type="region of interest" description="Disordered" evidence="13">
    <location>
        <begin position="436"/>
        <end position="455"/>
    </location>
</feature>
<dbReference type="InterPro" id="IPR034151">
    <property type="entry name" value="TOPRIM_DnaG_bac"/>
</dbReference>
<comment type="domain">
    <text evidence="12">Contains an N-terminal zinc-binding domain, a central core domain that contains the primase activity, and a C-terminal DnaB-binding domain.</text>
</comment>
<dbReference type="PANTHER" id="PTHR30313:SF2">
    <property type="entry name" value="DNA PRIMASE"/>
    <property type="match status" value="1"/>
</dbReference>
<keyword evidence="3 12" id="KW-0808">Transferase</keyword>
<comment type="subunit">
    <text evidence="12">Monomer. Interacts with DnaB.</text>
</comment>
<reference evidence="15 16" key="1">
    <citation type="submission" date="2020-08" db="EMBL/GenBank/DDBJ databases">
        <title>Sequencing the genomes of 1000 actinobacteria strains.</title>
        <authorList>
            <person name="Klenk H.-P."/>
        </authorList>
    </citation>
    <scope>NUCLEOTIDE SEQUENCE [LARGE SCALE GENOMIC DNA]</scope>
    <source>
        <strain evidence="15 16">DSM 19600</strain>
    </source>
</reference>
<dbReference type="FunFam" id="3.90.980.10:FF:000001">
    <property type="entry name" value="DNA primase"/>
    <property type="match status" value="1"/>
</dbReference>
<dbReference type="FunFam" id="3.90.580.10:FF:000001">
    <property type="entry name" value="DNA primase"/>
    <property type="match status" value="1"/>
</dbReference>